<evidence type="ECO:0000256" key="2">
    <source>
        <dbReference type="ARBA" id="ARBA00004196"/>
    </source>
</evidence>
<dbReference type="InterPro" id="IPR050570">
    <property type="entry name" value="Cell_wall_metabolism_enzyme"/>
</dbReference>
<gene>
    <name evidence="12" type="ordered locus">Tmz1t_1236</name>
</gene>
<keyword evidence="6" id="KW-0862">Zinc</keyword>
<protein>
    <submittedName>
        <fullName evidence="12">Peptidase M23</fullName>
    </submittedName>
</protein>
<dbReference type="GO" id="GO:0006508">
    <property type="term" value="P:proteolysis"/>
    <property type="evidence" value="ECO:0007669"/>
    <property type="project" value="UniProtKB-KW"/>
</dbReference>
<dbReference type="InterPro" id="IPR016047">
    <property type="entry name" value="M23ase_b-sheet_dom"/>
</dbReference>
<evidence type="ECO:0000256" key="7">
    <source>
        <dbReference type="ARBA" id="ARBA00023049"/>
    </source>
</evidence>
<dbReference type="Proteomes" id="UP000002186">
    <property type="component" value="Chromosome"/>
</dbReference>
<dbReference type="SUPFAM" id="SSF51261">
    <property type="entry name" value="Duplicated hybrid motif"/>
    <property type="match status" value="1"/>
</dbReference>
<feature type="domain" description="Csd3-like second N-terminal" evidence="10">
    <location>
        <begin position="175"/>
        <end position="291"/>
    </location>
</feature>
<reference evidence="13" key="1">
    <citation type="submission" date="2009-05" db="EMBL/GenBank/DDBJ databases">
        <title>Complete sequence of chromosome of Thauera sp. MZ1T.</title>
        <authorList>
            <consortium name="US DOE Joint Genome Institute"/>
            <person name="Lucas S."/>
            <person name="Copeland A."/>
            <person name="Lapidus A."/>
            <person name="Glavina del Rio T."/>
            <person name="Dalin E."/>
            <person name="Tice H."/>
            <person name="Bruce D."/>
            <person name="Goodwin L."/>
            <person name="Pitluck S."/>
            <person name="Sims D."/>
            <person name="Brettin T."/>
            <person name="Detter J.C."/>
            <person name="Han C."/>
            <person name="Larimer F."/>
            <person name="Land M."/>
            <person name="Hauser L."/>
            <person name="Kyrpides N."/>
            <person name="Mikhailova N."/>
            <person name="Sayler G.S."/>
        </authorList>
    </citation>
    <scope>NUCLEOTIDE SEQUENCE [LARGE SCALE GENOMIC DNA]</scope>
    <source>
        <strain evidence="13">MZ1T</strain>
    </source>
</reference>
<dbReference type="EMBL" id="CP001281">
    <property type="protein sequence ID" value="ACK53995.1"/>
    <property type="molecule type" value="Genomic_DNA"/>
</dbReference>
<evidence type="ECO:0000256" key="1">
    <source>
        <dbReference type="ARBA" id="ARBA00001947"/>
    </source>
</evidence>
<comment type="subcellular location">
    <subcellularLocation>
        <location evidence="2">Cell envelope</location>
    </subcellularLocation>
</comment>
<dbReference type="PANTHER" id="PTHR21666">
    <property type="entry name" value="PEPTIDASE-RELATED"/>
    <property type="match status" value="1"/>
</dbReference>
<keyword evidence="5" id="KW-0378">Hydrolase</keyword>
<dbReference type="AlphaFoldDB" id="C4ZKE7"/>
<dbReference type="KEGG" id="tmz:Tmz1t_1236"/>
<evidence type="ECO:0000256" key="5">
    <source>
        <dbReference type="ARBA" id="ARBA00022801"/>
    </source>
</evidence>
<dbReference type="Pfam" id="PF19425">
    <property type="entry name" value="Csd3_N2"/>
    <property type="match status" value="1"/>
</dbReference>
<keyword evidence="7" id="KW-0482">Metalloprotease</keyword>
<dbReference type="Gene3D" id="3.10.450.350">
    <property type="match status" value="2"/>
</dbReference>
<dbReference type="InterPro" id="IPR054512">
    <property type="entry name" value="NMB0315-like_N"/>
</dbReference>
<dbReference type="Pfam" id="PF22310">
    <property type="entry name" value="NMB0315_dom_I"/>
    <property type="match status" value="1"/>
</dbReference>
<reference evidence="12 13" key="2">
    <citation type="journal article" date="2012" name="Stand. Genomic Sci.">
        <title>Complete genome sequence of Thauera aminoaromatica strain MZ1T.</title>
        <authorList>
            <person name="Jiang K."/>
            <person name="Sanseverino J."/>
            <person name="Chauhan A."/>
            <person name="Lucas S."/>
            <person name="Copeland A."/>
            <person name="Lapidus A."/>
            <person name="Del Rio T.G."/>
            <person name="Dalin E."/>
            <person name="Tice H."/>
            <person name="Bruce D."/>
            <person name="Goodwin L."/>
            <person name="Pitluck S."/>
            <person name="Sims D."/>
            <person name="Brettin T."/>
            <person name="Detter J.C."/>
            <person name="Han C."/>
            <person name="Chang Y.J."/>
            <person name="Larimer F."/>
            <person name="Land M."/>
            <person name="Hauser L."/>
            <person name="Kyrpides N.C."/>
            <person name="Mikhailova N."/>
            <person name="Moser S."/>
            <person name="Jegier P."/>
            <person name="Close D."/>
            <person name="Debruyn J.M."/>
            <person name="Wang Y."/>
            <person name="Layton A.C."/>
            <person name="Allen M.S."/>
            <person name="Sayler G.S."/>
        </authorList>
    </citation>
    <scope>NUCLEOTIDE SEQUENCE [LARGE SCALE GENOMIC DNA]</scope>
    <source>
        <strain evidence="12 13">MZ1T</strain>
    </source>
</reference>
<feature type="domain" description="M23ase beta-sheet core" evidence="9">
    <location>
        <begin position="304"/>
        <end position="400"/>
    </location>
</feature>
<keyword evidence="8" id="KW-0812">Transmembrane</keyword>
<evidence type="ECO:0000313" key="12">
    <source>
        <dbReference type="EMBL" id="ACK53995.1"/>
    </source>
</evidence>
<accession>C4ZKE7</accession>
<keyword evidence="3" id="KW-0645">Protease</keyword>
<comment type="cofactor">
    <cofactor evidence="1">
        <name>Zn(2+)</name>
        <dbReference type="ChEBI" id="CHEBI:29105"/>
    </cofactor>
</comment>
<evidence type="ECO:0000259" key="10">
    <source>
        <dbReference type="Pfam" id="PF19425"/>
    </source>
</evidence>
<sequence>MKARKTRILADLPARLLSRPRTWVAAGITGVSMLGVVAATAVAPGSLPSDLLVERVVEALPAPAVTRTGTDASLPFVHYERIQAGDTLQAMFNRLRIDDAEALAHLSASDAGRKALRQLRAGRSVTAVVSPQGRLLSFSLPVGNTDAEVVLERDDAGLALRESSGATQTTMVEMRSGTITHSLFGATDDAGLPDNVATQLATIFGTWIDFHTDLRKGDRFNVVYEAIYEEGNPVRAGRILAAEFINNGDRHAVVLYRGPSGKEQYYSDDGESLQQGFLRSPLEFSRVSSNFGRRLHPIHGNWRDHNGTDFSAPVGTPVMATSDATIEFIGTQRGFGNLIVLKHRSDITTHYAHLNGFAKGLAKGQAVSQGDLIGYVGCTGWCTGPHLHYEVRLKDVPADPMTVALPMADSFNDRELAAFKRNTAHLRQRFALLNYELADAR</sequence>
<dbReference type="GO" id="GO:0004222">
    <property type="term" value="F:metalloendopeptidase activity"/>
    <property type="evidence" value="ECO:0007669"/>
    <property type="project" value="TreeGrafter"/>
</dbReference>
<dbReference type="eggNOG" id="COG0739">
    <property type="taxonomic scope" value="Bacteria"/>
</dbReference>
<dbReference type="HOGENOM" id="CLU_026846_4_1_4"/>
<feature type="domain" description="DD-carboxypeptidase/endopeptidase Mpg-like N-terminal" evidence="11">
    <location>
        <begin position="79"/>
        <end position="133"/>
    </location>
</feature>
<name>C4ZKE7_THASP</name>
<dbReference type="GO" id="GO:0030313">
    <property type="term" value="C:cell envelope"/>
    <property type="evidence" value="ECO:0007669"/>
    <property type="project" value="UniProtKB-SubCell"/>
</dbReference>
<evidence type="ECO:0000256" key="8">
    <source>
        <dbReference type="SAM" id="Phobius"/>
    </source>
</evidence>
<organism evidence="12 13">
    <name type="scientific">Thauera aminoaromatica</name>
    <dbReference type="NCBI Taxonomy" id="164330"/>
    <lineage>
        <taxon>Bacteria</taxon>
        <taxon>Pseudomonadati</taxon>
        <taxon>Pseudomonadota</taxon>
        <taxon>Betaproteobacteria</taxon>
        <taxon>Rhodocyclales</taxon>
        <taxon>Zoogloeaceae</taxon>
        <taxon>Thauera</taxon>
    </lineage>
</organism>
<dbReference type="CDD" id="cd12797">
    <property type="entry name" value="M23_peptidase"/>
    <property type="match status" value="1"/>
</dbReference>
<dbReference type="InterPro" id="IPR011055">
    <property type="entry name" value="Dup_hybrid_motif"/>
</dbReference>
<dbReference type="RefSeq" id="WP_012584934.1">
    <property type="nucleotide sequence ID" value="NZ_SSFD01000040.1"/>
</dbReference>
<evidence type="ECO:0000256" key="4">
    <source>
        <dbReference type="ARBA" id="ARBA00022723"/>
    </source>
</evidence>
<evidence type="ECO:0000259" key="9">
    <source>
        <dbReference type="Pfam" id="PF01551"/>
    </source>
</evidence>
<evidence type="ECO:0000313" key="13">
    <source>
        <dbReference type="Proteomes" id="UP000002186"/>
    </source>
</evidence>
<evidence type="ECO:0000256" key="3">
    <source>
        <dbReference type="ARBA" id="ARBA00022670"/>
    </source>
</evidence>
<dbReference type="STRING" id="85643.Tmz1t_1236"/>
<dbReference type="PANTHER" id="PTHR21666:SF288">
    <property type="entry name" value="CELL DIVISION PROTEIN YTFB"/>
    <property type="match status" value="1"/>
</dbReference>
<evidence type="ECO:0000259" key="11">
    <source>
        <dbReference type="Pfam" id="PF22310"/>
    </source>
</evidence>
<dbReference type="Gene3D" id="2.70.70.10">
    <property type="entry name" value="Glucose Permease (Domain IIA)"/>
    <property type="match status" value="1"/>
</dbReference>
<feature type="transmembrane region" description="Helical" evidence="8">
    <location>
        <begin position="21"/>
        <end position="43"/>
    </location>
</feature>
<dbReference type="Pfam" id="PF01551">
    <property type="entry name" value="Peptidase_M23"/>
    <property type="match status" value="1"/>
</dbReference>
<dbReference type="GO" id="GO:0046872">
    <property type="term" value="F:metal ion binding"/>
    <property type="evidence" value="ECO:0007669"/>
    <property type="project" value="UniProtKB-KW"/>
</dbReference>
<keyword evidence="8" id="KW-1133">Transmembrane helix</keyword>
<keyword evidence="8" id="KW-0472">Membrane</keyword>
<keyword evidence="13" id="KW-1185">Reference proteome</keyword>
<keyword evidence="4" id="KW-0479">Metal-binding</keyword>
<evidence type="ECO:0000256" key="6">
    <source>
        <dbReference type="ARBA" id="ARBA00022833"/>
    </source>
</evidence>
<dbReference type="InterPro" id="IPR045834">
    <property type="entry name" value="Csd3_N2"/>
</dbReference>
<proteinExistence type="predicted"/>